<evidence type="ECO:0000256" key="1">
    <source>
        <dbReference type="ARBA" id="ARBA00008812"/>
    </source>
</evidence>
<dbReference type="InterPro" id="IPR036761">
    <property type="entry name" value="TTHA0802/YceI-like_sf"/>
</dbReference>
<gene>
    <name evidence="3" type="ORF">ACFPBZ_24000</name>
</gene>
<dbReference type="EMBL" id="JBHSIV010000034">
    <property type="protein sequence ID" value="MFC5065300.1"/>
    <property type="molecule type" value="Genomic_DNA"/>
</dbReference>
<feature type="domain" description="Lipid/polyisoprenoid-binding YceI-like" evidence="2">
    <location>
        <begin position="14"/>
        <end position="182"/>
    </location>
</feature>
<dbReference type="PANTHER" id="PTHR34406:SF1">
    <property type="entry name" value="PROTEIN YCEI"/>
    <property type="match status" value="1"/>
</dbReference>
<keyword evidence="4" id="KW-1185">Reference proteome</keyword>
<evidence type="ECO:0000313" key="4">
    <source>
        <dbReference type="Proteomes" id="UP001595947"/>
    </source>
</evidence>
<sequence length="185" mass="19924">MTETAAPQLTLTGDYQIDPAHSRIGFTARHAMVTKVRGSFGEFRGSAVIDEANPAASSTEIIIAAGSFDSSQEQRDGHVKSGDFLNVEVYPEITFRSTAVERDGDVWRITGDLTIRDITNSITVDFEQNGVAKDPFGNVRAGFEGSTTINRKDYGITFNAALETGGVLVSDKVGLEFDISAIKQA</sequence>
<organism evidence="3 4">
    <name type="scientific">Actinomycetospora atypica</name>
    <dbReference type="NCBI Taxonomy" id="1290095"/>
    <lineage>
        <taxon>Bacteria</taxon>
        <taxon>Bacillati</taxon>
        <taxon>Actinomycetota</taxon>
        <taxon>Actinomycetes</taxon>
        <taxon>Pseudonocardiales</taxon>
        <taxon>Pseudonocardiaceae</taxon>
        <taxon>Actinomycetospora</taxon>
    </lineage>
</organism>
<proteinExistence type="inferred from homology"/>
<dbReference type="InterPro" id="IPR007372">
    <property type="entry name" value="Lipid/polyisoprenoid-bd_YceI"/>
</dbReference>
<evidence type="ECO:0000313" key="3">
    <source>
        <dbReference type="EMBL" id="MFC5065300.1"/>
    </source>
</evidence>
<dbReference type="Proteomes" id="UP001595947">
    <property type="component" value="Unassembled WGS sequence"/>
</dbReference>
<dbReference type="SMART" id="SM00867">
    <property type="entry name" value="YceI"/>
    <property type="match status" value="1"/>
</dbReference>
<comment type="similarity">
    <text evidence="1">Belongs to the UPF0312 family.</text>
</comment>
<dbReference type="Gene3D" id="2.40.128.110">
    <property type="entry name" value="Lipid/polyisoprenoid-binding, YceI-like"/>
    <property type="match status" value="1"/>
</dbReference>
<protein>
    <submittedName>
        <fullName evidence="3">YceI family protein</fullName>
    </submittedName>
</protein>
<reference evidence="4" key="1">
    <citation type="journal article" date="2019" name="Int. J. Syst. Evol. Microbiol.">
        <title>The Global Catalogue of Microorganisms (GCM) 10K type strain sequencing project: providing services to taxonomists for standard genome sequencing and annotation.</title>
        <authorList>
            <consortium name="The Broad Institute Genomics Platform"/>
            <consortium name="The Broad Institute Genome Sequencing Center for Infectious Disease"/>
            <person name="Wu L."/>
            <person name="Ma J."/>
        </authorList>
    </citation>
    <scope>NUCLEOTIDE SEQUENCE [LARGE SCALE GENOMIC DNA]</scope>
    <source>
        <strain evidence="4">CGMCC 4.7093</strain>
    </source>
</reference>
<dbReference type="SUPFAM" id="SSF101874">
    <property type="entry name" value="YceI-like"/>
    <property type="match status" value="1"/>
</dbReference>
<comment type="caution">
    <text evidence="3">The sequence shown here is derived from an EMBL/GenBank/DDBJ whole genome shotgun (WGS) entry which is preliminary data.</text>
</comment>
<evidence type="ECO:0000259" key="2">
    <source>
        <dbReference type="SMART" id="SM00867"/>
    </source>
</evidence>
<accession>A0ABV9YQX9</accession>
<dbReference type="PANTHER" id="PTHR34406">
    <property type="entry name" value="PROTEIN YCEI"/>
    <property type="match status" value="1"/>
</dbReference>
<name>A0ABV9YQX9_9PSEU</name>
<dbReference type="Pfam" id="PF04264">
    <property type="entry name" value="YceI"/>
    <property type="match status" value="1"/>
</dbReference>
<dbReference type="RefSeq" id="WP_378038634.1">
    <property type="nucleotide sequence ID" value="NZ_JBHSIV010000034.1"/>
</dbReference>